<protein>
    <submittedName>
        <fullName evidence="2">Fumarylacetoacetate hydrolase family protein</fullName>
    </submittedName>
</protein>
<name>A0ABY8FYS0_9SPHN</name>
<accession>A0ABY8FYS0</accession>
<evidence type="ECO:0000259" key="1">
    <source>
        <dbReference type="Pfam" id="PF01557"/>
    </source>
</evidence>
<dbReference type="Gene3D" id="3.90.850.10">
    <property type="entry name" value="Fumarylacetoacetase-like, C-terminal domain"/>
    <property type="match status" value="1"/>
</dbReference>
<reference evidence="2 3" key="1">
    <citation type="submission" date="2023-03" db="EMBL/GenBank/DDBJ databases">
        <title>Altererythrobacter sp. CAU 1644 isolated from sand.</title>
        <authorList>
            <person name="Kim W."/>
        </authorList>
    </citation>
    <scope>NUCLEOTIDE SEQUENCE [LARGE SCALE GENOMIC DNA]</scope>
    <source>
        <strain evidence="2 3">CAU 1644</strain>
    </source>
</reference>
<dbReference type="InterPro" id="IPR011234">
    <property type="entry name" value="Fumarylacetoacetase-like_C"/>
</dbReference>
<evidence type="ECO:0000313" key="3">
    <source>
        <dbReference type="Proteomes" id="UP001215827"/>
    </source>
</evidence>
<proteinExistence type="predicted"/>
<dbReference type="EMBL" id="CP121106">
    <property type="protein sequence ID" value="WFL78441.1"/>
    <property type="molecule type" value="Genomic_DNA"/>
</dbReference>
<keyword evidence="2" id="KW-0378">Hydrolase</keyword>
<dbReference type="Pfam" id="PF01557">
    <property type="entry name" value="FAA_hydrolase"/>
    <property type="match status" value="1"/>
</dbReference>
<gene>
    <name evidence="2" type="ORF">P7228_05085</name>
</gene>
<feature type="domain" description="Fumarylacetoacetase-like C-terminal" evidence="1">
    <location>
        <begin position="133"/>
        <end position="395"/>
    </location>
</feature>
<dbReference type="SUPFAM" id="SSF56529">
    <property type="entry name" value="FAH"/>
    <property type="match status" value="1"/>
</dbReference>
<evidence type="ECO:0000313" key="2">
    <source>
        <dbReference type="EMBL" id="WFL78441.1"/>
    </source>
</evidence>
<keyword evidence="3" id="KW-1185">Reference proteome</keyword>
<sequence length="398" mass="42954">MVRLGKIILLILALAIGGVFLLWATSPDPRLNVASFEQEPLDPALAPLSEAVTLAQVKRGDGSVATLLVTELAAEAITAVDLSRATGVRSEDPFAVLAAATDEQLRSLASLGGLLASYPIAELLPAAPRGDRHIGTGTNFPEHAEEAASDAVFQFPKFGAAMGTRSNVAGRADVLLDYEVELCMRFDRPIASRADFDAAAKGLFLCGDFTDRSRLIRLIDPDNLDSGRGFSDGKSREDFYPAGALLVVPRDWQSFVAQERMMTFVNGEPRQDARGGEMTLDFGALAEKALADMQRQRFLFEGRYYKLAPQPAITPDMTLMSGTAEGVIFTQPTRGDIIEGGARWLLTAGWARGEELVPSVIETFIANEFASGHFLQPGDVVEHRSARLGDIRVEVTGK</sequence>
<dbReference type="InterPro" id="IPR036663">
    <property type="entry name" value="Fumarylacetoacetase_C_sf"/>
</dbReference>
<dbReference type="Proteomes" id="UP001215827">
    <property type="component" value="Chromosome"/>
</dbReference>
<dbReference type="GO" id="GO:0016787">
    <property type="term" value="F:hydrolase activity"/>
    <property type="evidence" value="ECO:0007669"/>
    <property type="project" value="UniProtKB-KW"/>
</dbReference>
<dbReference type="RefSeq" id="WP_278017131.1">
    <property type="nucleotide sequence ID" value="NZ_CP121106.1"/>
</dbReference>
<organism evidence="2 3">
    <name type="scientific">Altererythrobacter arenosus</name>
    <dbReference type="NCBI Taxonomy" id="3032592"/>
    <lineage>
        <taxon>Bacteria</taxon>
        <taxon>Pseudomonadati</taxon>
        <taxon>Pseudomonadota</taxon>
        <taxon>Alphaproteobacteria</taxon>
        <taxon>Sphingomonadales</taxon>
        <taxon>Erythrobacteraceae</taxon>
        <taxon>Altererythrobacter</taxon>
    </lineage>
</organism>